<evidence type="ECO:0000313" key="1">
    <source>
        <dbReference type="EMBL" id="KAK3079674.1"/>
    </source>
</evidence>
<name>A0ACC3DSH9_9PEZI</name>
<keyword evidence="2" id="KW-1185">Reference proteome</keyword>
<dbReference type="EMBL" id="JAWDJW010000985">
    <property type="protein sequence ID" value="KAK3079674.1"/>
    <property type="molecule type" value="Genomic_DNA"/>
</dbReference>
<organism evidence="1 2">
    <name type="scientific">Coniosporium uncinatum</name>
    <dbReference type="NCBI Taxonomy" id="93489"/>
    <lineage>
        <taxon>Eukaryota</taxon>
        <taxon>Fungi</taxon>
        <taxon>Dikarya</taxon>
        <taxon>Ascomycota</taxon>
        <taxon>Pezizomycotina</taxon>
        <taxon>Dothideomycetes</taxon>
        <taxon>Dothideomycetes incertae sedis</taxon>
        <taxon>Coniosporium</taxon>
    </lineage>
</organism>
<comment type="caution">
    <text evidence="1">The sequence shown here is derived from an EMBL/GenBank/DDBJ whole genome shotgun (WGS) entry which is preliminary data.</text>
</comment>
<reference evidence="1" key="1">
    <citation type="submission" date="2024-09" db="EMBL/GenBank/DDBJ databases">
        <title>Black Yeasts Isolated from many extreme environments.</title>
        <authorList>
            <person name="Coleine C."/>
            <person name="Stajich J.E."/>
            <person name="Selbmann L."/>
        </authorList>
    </citation>
    <scope>NUCLEOTIDE SEQUENCE</scope>
    <source>
        <strain evidence="1">CCFEE 5737</strain>
    </source>
</reference>
<evidence type="ECO:0000313" key="2">
    <source>
        <dbReference type="Proteomes" id="UP001186974"/>
    </source>
</evidence>
<dbReference type="Proteomes" id="UP001186974">
    <property type="component" value="Unassembled WGS sequence"/>
</dbReference>
<accession>A0ACC3DSH9</accession>
<gene>
    <name evidence="1" type="ORF">LTS18_004166</name>
</gene>
<sequence length="118" mass="12423">MSFTAASLLAYLFGAALTLNGTRGMVDPSAYSKDFGLALNPSHVPSICGRELTLGVITLTLNYLENRQAVGTVMMCAAITGGMDAWTCWKSGNKDAARRHGLACPVVVAVGVARLMGW</sequence>
<protein>
    <submittedName>
        <fullName evidence="1">Uncharacterized protein</fullName>
    </submittedName>
</protein>
<proteinExistence type="predicted"/>